<feature type="domain" description="Arrestin C-terminal-like" evidence="2">
    <location>
        <begin position="179"/>
        <end position="313"/>
    </location>
</feature>
<proteinExistence type="inferred from homology"/>
<name>A0ABP1R326_9HEXA</name>
<dbReference type="PANTHER" id="PTHR11188">
    <property type="entry name" value="ARRESTIN DOMAIN CONTAINING PROTEIN"/>
    <property type="match status" value="1"/>
</dbReference>
<organism evidence="3 4">
    <name type="scientific">Orchesella dallaii</name>
    <dbReference type="NCBI Taxonomy" id="48710"/>
    <lineage>
        <taxon>Eukaryota</taxon>
        <taxon>Metazoa</taxon>
        <taxon>Ecdysozoa</taxon>
        <taxon>Arthropoda</taxon>
        <taxon>Hexapoda</taxon>
        <taxon>Collembola</taxon>
        <taxon>Entomobryomorpha</taxon>
        <taxon>Entomobryoidea</taxon>
        <taxon>Orchesellidae</taxon>
        <taxon>Orchesellinae</taxon>
        <taxon>Orchesella</taxon>
    </lineage>
</organism>
<keyword evidence="4" id="KW-1185">Reference proteome</keyword>
<dbReference type="Proteomes" id="UP001642540">
    <property type="component" value="Unassembled WGS sequence"/>
</dbReference>
<dbReference type="InterPro" id="IPR011021">
    <property type="entry name" value="Arrestin-like_N"/>
</dbReference>
<gene>
    <name evidence="3" type="ORF">ODALV1_LOCUS15979</name>
</gene>
<comment type="caution">
    <text evidence="3">The sequence shown here is derived from an EMBL/GenBank/DDBJ whole genome shotgun (WGS) entry which is preliminary data.</text>
</comment>
<dbReference type="EMBL" id="CAXLJM020000049">
    <property type="protein sequence ID" value="CAL8113322.1"/>
    <property type="molecule type" value="Genomic_DNA"/>
</dbReference>
<accession>A0ABP1R326</accession>
<comment type="similarity">
    <text evidence="1">Belongs to the arrestin family.</text>
</comment>
<dbReference type="PANTHER" id="PTHR11188:SF17">
    <property type="entry name" value="FI21816P1"/>
    <property type="match status" value="1"/>
</dbReference>
<dbReference type="SUPFAM" id="SSF81296">
    <property type="entry name" value="E set domains"/>
    <property type="match status" value="2"/>
</dbReference>
<reference evidence="3 4" key="1">
    <citation type="submission" date="2024-08" db="EMBL/GenBank/DDBJ databases">
        <authorList>
            <person name="Cucini C."/>
            <person name="Frati F."/>
        </authorList>
    </citation>
    <scope>NUCLEOTIDE SEQUENCE [LARGE SCALE GENOMIC DNA]</scope>
</reference>
<evidence type="ECO:0000313" key="3">
    <source>
        <dbReference type="EMBL" id="CAL8113322.1"/>
    </source>
</evidence>
<dbReference type="Pfam" id="PF00339">
    <property type="entry name" value="Arrestin_N"/>
    <property type="match status" value="1"/>
</dbReference>
<dbReference type="InterPro" id="IPR050357">
    <property type="entry name" value="Arrestin_domain-protein"/>
</dbReference>
<protein>
    <recommendedName>
        <fullName evidence="2">Arrestin C-terminal-like domain-containing protein</fullName>
    </recommendedName>
</protein>
<sequence length="339" mass="38221">MFVFRLHTMGTTVEIRFNKDTKSYWAGEMVTGKVIVESDDEKCLRLIKGLRVRCKGTATVDLKFGGSETVVNFVDEDAKLFTDKLVKTSSMKNDVKIIHYEYPFQFQLHKDLPSSFKTPYGKMEYLLKASLPSGASISYFEGRGYFNVVAVLDLNTKKAYRQPVELKLEATMTTLLLGDSGVVNFFLSIPHKAYAIGDNIQLHQEIDNKSKQHVKASISLIQKITYQIMGSVRLDKENKMKIVGKEVAPMTKDICTDQIFDIPEVPISSEIRLKAENKTIKIAYFLKYEIVSRSGWTKKLKGYIPIIIGSIGFKQNNNNVNVSAESLQSLDSLSIKSSP</sequence>
<dbReference type="Pfam" id="PF02752">
    <property type="entry name" value="Arrestin_C"/>
    <property type="match status" value="1"/>
</dbReference>
<dbReference type="InterPro" id="IPR014752">
    <property type="entry name" value="Arrestin-like_C"/>
</dbReference>
<dbReference type="InterPro" id="IPR011022">
    <property type="entry name" value="Arrestin_C-like"/>
</dbReference>
<dbReference type="Gene3D" id="2.60.40.640">
    <property type="match status" value="2"/>
</dbReference>
<evidence type="ECO:0000256" key="1">
    <source>
        <dbReference type="ARBA" id="ARBA00005298"/>
    </source>
</evidence>
<evidence type="ECO:0000259" key="2">
    <source>
        <dbReference type="SMART" id="SM01017"/>
    </source>
</evidence>
<evidence type="ECO:0000313" key="4">
    <source>
        <dbReference type="Proteomes" id="UP001642540"/>
    </source>
</evidence>
<dbReference type="InterPro" id="IPR014756">
    <property type="entry name" value="Ig_E-set"/>
</dbReference>
<dbReference type="SMART" id="SM01017">
    <property type="entry name" value="Arrestin_C"/>
    <property type="match status" value="1"/>
</dbReference>